<evidence type="ECO:0000313" key="1">
    <source>
        <dbReference type="EMBL" id="AHX02467.1"/>
    </source>
</evidence>
<name>A0A0E3DBS3_PLOCA</name>
<keyword evidence="1" id="KW-0496">Mitochondrion</keyword>
<geneLocation type="mitochondrion" evidence="1"/>
<accession>A0A0E3DBS3</accession>
<dbReference type="AlphaFoldDB" id="A0A0E3DBS3"/>
<gene>
    <name evidence="1" type="ORF">Pcati.mt.36</name>
</gene>
<protein>
    <submittedName>
        <fullName evidence="1">Uncharacterized protein</fullName>
    </submittedName>
</protein>
<sequence length="156" mass="19465">MNNIRLESHYKYIEQFDFFDKKIINYNINYILLKIPTKSFIINIQILLKLFLEMFCVQKCSFFQKTDSKDLLLFLTIRKCKMYLYLDFCINYIYIFNNKSYLINNLFDNSFNIYFFQKMWVQLYFLFNKKKIQLYMYPNPNFFIDKYGLKEFFFVP</sequence>
<proteinExistence type="predicted"/>
<dbReference type="EMBL" id="KJ398160">
    <property type="protein sequence ID" value="AHX02467.1"/>
    <property type="molecule type" value="Genomic_DNA"/>
</dbReference>
<reference evidence="1" key="1">
    <citation type="submission" date="2014-02" db="EMBL/GenBank/DDBJ databases">
        <title>Complete mitochondrion genomes reveal florideophycean red algal diversity.</title>
        <authorList>
            <person name="Yang E.C."/>
            <person name="Yoon H.S."/>
        </authorList>
    </citation>
    <scope>NUCLEOTIDE SEQUENCE</scope>
</reference>
<organism evidence="1">
    <name type="scientific">Plocamium cartilagineum</name>
    <name type="common">Red comb weed</name>
    <name type="synonym">Gelidium cartilagineum</name>
    <dbReference type="NCBI Taxonomy" id="31452"/>
    <lineage>
        <taxon>Eukaryota</taxon>
        <taxon>Rhodophyta</taxon>
        <taxon>Florideophyceae</taxon>
        <taxon>Rhodymeniophycidae</taxon>
        <taxon>Plocamiales</taxon>
        <taxon>Plocamiaceae</taxon>
        <taxon>Plocamium</taxon>
    </lineage>
</organism>